<sequence length="95" mass="10625">MRTIIMRTIFAALAAGFVLGASTAPSFAQDVCQDLWVERNSIYKANGYCFKTSRAISYFGNAGCLYDNEASIPMSRADRARVQQIRALERQYGCR</sequence>
<dbReference type="EMBL" id="AP018907">
    <property type="protein sequence ID" value="BBF93032.1"/>
    <property type="molecule type" value="Genomic_DNA"/>
</dbReference>
<name>A0A348G0E9_9HYPH</name>
<reference evidence="3 4" key="1">
    <citation type="submission" date="2018-08" db="EMBL/GenBank/DDBJ databases">
        <title>Complete genome sequencing of Blastochloris tepida GI.</title>
        <authorList>
            <person name="Tsukatani Y."/>
            <person name="Mori H."/>
        </authorList>
    </citation>
    <scope>NUCLEOTIDE SEQUENCE [LARGE SCALE GENOMIC DNA]</scope>
    <source>
        <strain evidence="3 4">GI</strain>
    </source>
</reference>
<evidence type="ECO:0000313" key="4">
    <source>
        <dbReference type="Proteomes" id="UP000266934"/>
    </source>
</evidence>
<dbReference type="RefSeq" id="WP_244600165.1">
    <property type="nucleotide sequence ID" value="NZ_AP018907.1"/>
</dbReference>
<dbReference type="SMART" id="SM01324">
    <property type="entry name" value="YARHG"/>
    <property type="match status" value="1"/>
</dbReference>
<protein>
    <recommendedName>
        <fullName evidence="2">YARHG domain-containing protein</fullName>
    </recommendedName>
</protein>
<evidence type="ECO:0000313" key="3">
    <source>
        <dbReference type="EMBL" id="BBF93032.1"/>
    </source>
</evidence>
<organism evidence="3 4">
    <name type="scientific">Blastochloris tepida</name>
    <dbReference type="NCBI Taxonomy" id="2233851"/>
    <lineage>
        <taxon>Bacteria</taxon>
        <taxon>Pseudomonadati</taxon>
        <taxon>Pseudomonadota</taxon>
        <taxon>Alphaproteobacteria</taxon>
        <taxon>Hyphomicrobiales</taxon>
        <taxon>Blastochloridaceae</taxon>
        <taxon>Blastochloris</taxon>
    </lineage>
</organism>
<dbReference type="InterPro" id="IPR025582">
    <property type="entry name" value="YARHG_dom"/>
</dbReference>
<evidence type="ECO:0000259" key="2">
    <source>
        <dbReference type="SMART" id="SM01324"/>
    </source>
</evidence>
<dbReference type="KEGG" id="blag:BLTE_17170"/>
<proteinExistence type="predicted"/>
<evidence type="ECO:0000256" key="1">
    <source>
        <dbReference type="SAM" id="SignalP"/>
    </source>
</evidence>
<feature type="chain" id="PRO_5016922149" description="YARHG domain-containing protein" evidence="1">
    <location>
        <begin position="29"/>
        <end position="95"/>
    </location>
</feature>
<feature type="signal peptide" evidence="1">
    <location>
        <begin position="1"/>
        <end position="28"/>
    </location>
</feature>
<dbReference type="Pfam" id="PF13308">
    <property type="entry name" value="YARHG"/>
    <property type="match status" value="1"/>
</dbReference>
<keyword evidence="1" id="KW-0732">Signal</keyword>
<dbReference type="Proteomes" id="UP000266934">
    <property type="component" value="Chromosome"/>
</dbReference>
<accession>A0A348G0E9</accession>
<feature type="domain" description="YARHG" evidence="2">
    <location>
        <begin position="14"/>
        <end position="90"/>
    </location>
</feature>
<dbReference type="AlphaFoldDB" id="A0A348G0E9"/>
<keyword evidence="4" id="KW-1185">Reference proteome</keyword>
<gene>
    <name evidence="3" type="ORF">BLTE_17170</name>
</gene>